<dbReference type="Pfam" id="PF04397">
    <property type="entry name" value="LytTR"/>
    <property type="match status" value="1"/>
</dbReference>
<dbReference type="AlphaFoldDB" id="A0A923LR40"/>
<dbReference type="InterPro" id="IPR007492">
    <property type="entry name" value="LytTR_DNA-bd_dom"/>
</dbReference>
<name>A0A923LR40_9FIRM</name>
<accession>A0A923LR40</accession>
<proteinExistence type="predicted"/>
<dbReference type="GO" id="GO:0003677">
    <property type="term" value="F:DNA binding"/>
    <property type="evidence" value="ECO:0007669"/>
    <property type="project" value="UniProtKB-KW"/>
</dbReference>
<protein>
    <submittedName>
        <fullName evidence="2">LytTR family transcriptional regulator DNA-binding domain-containing protein</fullName>
    </submittedName>
</protein>
<dbReference type="Gene3D" id="3.30.450.20">
    <property type="entry name" value="PAS domain"/>
    <property type="match status" value="1"/>
</dbReference>
<comment type="caution">
    <text evidence="2">The sequence shown here is derived from an EMBL/GenBank/DDBJ whole genome shotgun (WGS) entry which is preliminary data.</text>
</comment>
<gene>
    <name evidence="2" type="ORF">H8S17_15305</name>
</gene>
<dbReference type="Proteomes" id="UP000606720">
    <property type="component" value="Unassembled WGS sequence"/>
</dbReference>
<evidence type="ECO:0000313" key="2">
    <source>
        <dbReference type="EMBL" id="MBC5715532.1"/>
    </source>
</evidence>
<keyword evidence="2" id="KW-0238">DNA-binding</keyword>
<dbReference type="EMBL" id="JACOPH010000024">
    <property type="protein sequence ID" value="MBC5715532.1"/>
    <property type="molecule type" value="Genomic_DNA"/>
</dbReference>
<dbReference type="RefSeq" id="WP_186867828.1">
    <property type="nucleotide sequence ID" value="NZ_JACOPH010000024.1"/>
</dbReference>
<keyword evidence="3" id="KW-1185">Reference proteome</keyword>
<sequence>MEKKATLLTVKNKSLQQEFQINTDDILYAMKTEEESHAKPWIYMIDGKQFSYPNSMGTLEEELGKEFIRISRQCIVASKAIHSVTKEHILLNTGEKLSYSNRNRKRIICTQHENQKKILKKLHESKKAMTYEDYAEHYKSFDHMPFAFADIEMVFDDNAEAVDWIFCYGNDALAQIEKTPLKDMIGNSFGSVFANMDTKWLRSYEQVVLYGRIQEIIDYSPEIDTYLHVTCFPTFPGHCGCILKDITKIEYAEGEKSSEKALRLYLAKVINA</sequence>
<reference evidence="2" key="1">
    <citation type="submission" date="2020-08" db="EMBL/GenBank/DDBJ databases">
        <title>Genome public.</title>
        <authorList>
            <person name="Liu C."/>
            <person name="Sun Q."/>
        </authorList>
    </citation>
    <scope>NUCLEOTIDE SEQUENCE</scope>
    <source>
        <strain evidence="2">BX1005</strain>
    </source>
</reference>
<dbReference type="Gene3D" id="2.40.50.1020">
    <property type="entry name" value="LytTr DNA-binding domain"/>
    <property type="match status" value="1"/>
</dbReference>
<feature type="domain" description="HTH LytTR-type" evidence="1">
    <location>
        <begin position="16"/>
        <end position="109"/>
    </location>
</feature>
<dbReference type="SMART" id="SM00850">
    <property type="entry name" value="LytTR"/>
    <property type="match status" value="1"/>
</dbReference>
<evidence type="ECO:0000313" key="3">
    <source>
        <dbReference type="Proteomes" id="UP000606720"/>
    </source>
</evidence>
<evidence type="ECO:0000259" key="1">
    <source>
        <dbReference type="SMART" id="SM00850"/>
    </source>
</evidence>
<organism evidence="2 3">
    <name type="scientific">Roseburia zhanii</name>
    <dbReference type="NCBI Taxonomy" id="2763064"/>
    <lineage>
        <taxon>Bacteria</taxon>
        <taxon>Bacillati</taxon>
        <taxon>Bacillota</taxon>
        <taxon>Clostridia</taxon>
        <taxon>Lachnospirales</taxon>
        <taxon>Lachnospiraceae</taxon>
        <taxon>Roseburia</taxon>
    </lineage>
</organism>